<feature type="transmembrane region" description="Helical" evidence="1">
    <location>
        <begin position="160"/>
        <end position="177"/>
    </location>
</feature>
<dbReference type="RefSeq" id="WP_376835559.1">
    <property type="nucleotide sequence ID" value="NZ_JBHLSW010000004.1"/>
</dbReference>
<dbReference type="InterPro" id="IPR029058">
    <property type="entry name" value="AB_hydrolase_fold"/>
</dbReference>
<accession>A0ABV6R1Z4</accession>
<dbReference type="EMBL" id="JBHLSW010000004">
    <property type="protein sequence ID" value="MFC0633639.1"/>
    <property type="molecule type" value="Genomic_DNA"/>
</dbReference>
<keyword evidence="3" id="KW-1185">Reference proteome</keyword>
<evidence type="ECO:0008006" key="4">
    <source>
        <dbReference type="Google" id="ProtNLM"/>
    </source>
</evidence>
<dbReference type="Proteomes" id="UP001589906">
    <property type="component" value="Unassembled WGS sequence"/>
</dbReference>
<keyword evidence="1" id="KW-1133">Transmembrane helix</keyword>
<evidence type="ECO:0000313" key="2">
    <source>
        <dbReference type="EMBL" id="MFC0633639.1"/>
    </source>
</evidence>
<organism evidence="2 3">
    <name type="scientific">Brevundimonas balnearis</name>
    <dbReference type="NCBI Taxonomy" id="1572858"/>
    <lineage>
        <taxon>Bacteria</taxon>
        <taxon>Pseudomonadati</taxon>
        <taxon>Pseudomonadota</taxon>
        <taxon>Alphaproteobacteria</taxon>
        <taxon>Caulobacterales</taxon>
        <taxon>Caulobacteraceae</taxon>
        <taxon>Brevundimonas</taxon>
    </lineage>
</organism>
<name>A0ABV6R1Z4_9CAUL</name>
<feature type="transmembrane region" description="Helical" evidence="1">
    <location>
        <begin position="121"/>
        <end position="154"/>
    </location>
</feature>
<comment type="caution">
    <text evidence="2">The sequence shown here is derived from an EMBL/GenBank/DDBJ whole genome shotgun (WGS) entry which is preliminary data.</text>
</comment>
<evidence type="ECO:0000313" key="3">
    <source>
        <dbReference type="Proteomes" id="UP001589906"/>
    </source>
</evidence>
<proteinExistence type="predicted"/>
<keyword evidence="1" id="KW-0472">Membrane</keyword>
<keyword evidence="1" id="KW-0812">Transmembrane</keyword>
<protein>
    <recommendedName>
        <fullName evidence="4">AB hydrolase-1 domain-containing protein</fullName>
    </recommendedName>
</protein>
<sequence>MRANTTGERAEAWRTVGVVERRVLFVHGYDPRGPAPYHALMAAEARPGLFEVGPRQGAAWTVAVDWPEGRAESRVEVLRWDDLVRAHWVRGPGAAGLPWRFLAAYVRAGVVARAMRDNRPLFAAMLLPALVAASHGALMIAVTTLAVLAIAALATRLGGSAAWGLTGLAALLAWSPLRRAIQGRLDLDWLSQCFDALARFRDMPPDREAKLDALAARIAEVARDAPDQEVLVVGHSIGTLMAAAAVSRALALSPGLERRARLVTLGHCLSVYTLLGGDAGWRRDLARLTASDLPWTDVTSPADGASAGRWGPLRFSAHEAAGEDRVRARSPRFHEALDPARMSRLRRDPRALHFQYLGLSDRPEVYDVRRLIAPPPEAAR</sequence>
<evidence type="ECO:0000256" key="1">
    <source>
        <dbReference type="SAM" id="Phobius"/>
    </source>
</evidence>
<dbReference type="SUPFAM" id="SSF53474">
    <property type="entry name" value="alpha/beta-Hydrolases"/>
    <property type="match status" value="1"/>
</dbReference>
<reference evidence="2 3" key="1">
    <citation type="submission" date="2024-09" db="EMBL/GenBank/DDBJ databases">
        <authorList>
            <person name="Sun Q."/>
            <person name="Mori K."/>
        </authorList>
    </citation>
    <scope>NUCLEOTIDE SEQUENCE [LARGE SCALE GENOMIC DNA]</scope>
    <source>
        <strain evidence="2 3">NCAIM B.02621</strain>
    </source>
</reference>
<dbReference type="Gene3D" id="3.40.50.1820">
    <property type="entry name" value="alpha/beta hydrolase"/>
    <property type="match status" value="1"/>
</dbReference>
<gene>
    <name evidence="2" type="ORF">ACFFGE_07080</name>
</gene>